<dbReference type="Proteomes" id="UP000772434">
    <property type="component" value="Unassembled WGS sequence"/>
</dbReference>
<keyword evidence="3" id="KW-1185">Reference proteome</keyword>
<keyword evidence="1" id="KW-0732">Signal</keyword>
<protein>
    <submittedName>
        <fullName evidence="2">Uncharacterized protein</fullName>
    </submittedName>
</protein>
<evidence type="ECO:0000313" key="3">
    <source>
        <dbReference type="Proteomes" id="UP000772434"/>
    </source>
</evidence>
<feature type="signal peptide" evidence="1">
    <location>
        <begin position="1"/>
        <end position="24"/>
    </location>
</feature>
<reference evidence="2" key="1">
    <citation type="submission" date="2020-11" db="EMBL/GenBank/DDBJ databases">
        <authorList>
            <consortium name="DOE Joint Genome Institute"/>
            <person name="Ahrendt S."/>
            <person name="Riley R."/>
            <person name="Andreopoulos W."/>
            <person name="Labutti K."/>
            <person name="Pangilinan J."/>
            <person name="Ruiz-Duenas F.J."/>
            <person name="Barrasa J.M."/>
            <person name="Sanchez-Garcia M."/>
            <person name="Camarero S."/>
            <person name="Miyauchi S."/>
            <person name="Serrano A."/>
            <person name="Linde D."/>
            <person name="Babiker R."/>
            <person name="Drula E."/>
            <person name="Ayuso-Fernandez I."/>
            <person name="Pacheco R."/>
            <person name="Padilla G."/>
            <person name="Ferreira P."/>
            <person name="Barriuso J."/>
            <person name="Kellner H."/>
            <person name="Castanera R."/>
            <person name="Alfaro M."/>
            <person name="Ramirez L."/>
            <person name="Pisabarro A.G."/>
            <person name="Kuo A."/>
            <person name="Tritt A."/>
            <person name="Lipzen A."/>
            <person name="He G."/>
            <person name="Yan M."/>
            <person name="Ng V."/>
            <person name="Cullen D."/>
            <person name="Martin F."/>
            <person name="Rosso M.-N."/>
            <person name="Henrissat B."/>
            <person name="Hibbett D."/>
            <person name="Martinez A.T."/>
            <person name="Grigoriev I.V."/>
        </authorList>
    </citation>
    <scope>NUCLEOTIDE SEQUENCE</scope>
    <source>
        <strain evidence="2">AH 40177</strain>
    </source>
</reference>
<organism evidence="2 3">
    <name type="scientific">Rhodocollybia butyracea</name>
    <dbReference type="NCBI Taxonomy" id="206335"/>
    <lineage>
        <taxon>Eukaryota</taxon>
        <taxon>Fungi</taxon>
        <taxon>Dikarya</taxon>
        <taxon>Basidiomycota</taxon>
        <taxon>Agaricomycotina</taxon>
        <taxon>Agaricomycetes</taxon>
        <taxon>Agaricomycetidae</taxon>
        <taxon>Agaricales</taxon>
        <taxon>Marasmiineae</taxon>
        <taxon>Omphalotaceae</taxon>
        <taxon>Rhodocollybia</taxon>
    </lineage>
</organism>
<evidence type="ECO:0000256" key="1">
    <source>
        <dbReference type="SAM" id="SignalP"/>
    </source>
</evidence>
<accession>A0A9P5P711</accession>
<proteinExistence type="predicted"/>
<dbReference type="EMBL" id="JADNRY010000457">
    <property type="protein sequence ID" value="KAF9052180.1"/>
    <property type="molecule type" value="Genomic_DNA"/>
</dbReference>
<gene>
    <name evidence="2" type="ORF">BDP27DRAFT_1433904</name>
</gene>
<feature type="chain" id="PRO_5040371830" evidence="1">
    <location>
        <begin position="25"/>
        <end position="297"/>
    </location>
</feature>
<evidence type="ECO:0000313" key="2">
    <source>
        <dbReference type="EMBL" id="KAF9052180.1"/>
    </source>
</evidence>
<name>A0A9P5P711_9AGAR</name>
<dbReference type="AlphaFoldDB" id="A0A9P5P711"/>
<sequence length="297" mass="33263">MLITPHIPCFGLIFIAFCVSAVHAMPTPPIAPRSGNDNTVHPLARRKEKGPKFRITLFKRNWNEAEAELPSLTHGHKIVITKTIQEKLGFKHIDAQYTNDVCEDRAPVGPMFIFVVEALEAQKDDKCGALPCVGYHAVTQPGSTIASIYQLKQGATGIEGLPPKLTRTTGKAAPTEEAIVKDEFEGLLKKKLEDPKLALETWWKNLLEGVIKPLDIEWHKRDRSTKARYSRTQTKKVKEDPRLRDAAAARARRFRENLKKKAAARNGQGNVAEKTVTQLPLPQPVQKTGKDWWDVVV</sequence>
<comment type="caution">
    <text evidence="2">The sequence shown here is derived from an EMBL/GenBank/DDBJ whole genome shotgun (WGS) entry which is preliminary data.</text>
</comment>